<organism evidence="8">
    <name type="scientific">uncultured marine group II/III euryarchaeote KM3_44_G05</name>
    <dbReference type="NCBI Taxonomy" id="1456448"/>
    <lineage>
        <taxon>Archaea</taxon>
        <taxon>Methanobacteriati</taxon>
        <taxon>Methanobacteriota</taxon>
        <taxon>environmental samples</taxon>
    </lineage>
</organism>
<keyword evidence="6" id="KW-0238">DNA-binding</keyword>
<protein>
    <recommendedName>
        <fullName evidence="9">Abasic site processing protein</fullName>
    </recommendedName>
</protein>
<dbReference type="GO" id="GO:0003697">
    <property type="term" value="F:single-stranded DNA binding"/>
    <property type="evidence" value="ECO:0007669"/>
    <property type="project" value="InterPro"/>
</dbReference>
<dbReference type="InterPro" id="IPR003738">
    <property type="entry name" value="SRAP"/>
</dbReference>
<evidence type="ECO:0000256" key="5">
    <source>
        <dbReference type="ARBA" id="ARBA00023124"/>
    </source>
</evidence>
<dbReference type="SUPFAM" id="SSF143081">
    <property type="entry name" value="BB1717-like"/>
    <property type="match status" value="1"/>
</dbReference>
<sequence>MPDTITPEPSYNIPPTRWQPVVVAAPPSGVQGEAPRHMRLMQWGILPSWAKEANSGHRPFNARSETAHEKPTFRSSFTRRRCIIPADGWFEWTKTVDGKQPHWIHPLDERPLAFAGLWSSWSSTTGDAIESFTILTCDAAVHLSSLHHRMPVLVAPEDWEAWLDPNVGSEVAMELVSTDKVHPSALAIDYFAVAKTVNSVANDGPNLITPLPTLN</sequence>
<name>A0A075H6Y4_9EURY</name>
<keyword evidence="3" id="KW-0227">DNA damage</keyword>
<dbReference type="PANTHER" id="PTHR13604">
    <property type="entry name" value="DC12-RELATED"/>
    <property type="match status" value="1"/>
</dbReference>
<dbReference type="Pfam" id="PF02586">
    <property type="entry name" value="SRAP"/>
    <property type="match status" value="1"/>
</dbReference>
<dbReference type="GO" id="GO:0106300">
    <property type="term" value="P:protein-DNA covalent cross-linking repair"/>
    <property type="evidence" value="ECO:0007669"/>
    <property type="project" value="InterPro"/>
</dbReference>
<dbReference type="EMBL" id="KF900884">
    <property type="protein sequence ID" value="AIF10207.1"/>
    <property type="molecule type" value="Genomic_DNA"/>
</dbReference>
<accession>A0A075H6Y4</accession>
<dbReference type="GO" id="GO:0006508">
    <property type="term" value="P:proteolysis"/>
    <property type="evidence" value="ECO:0007669"/>
    <property type="project" value="UniProtKB-KW"/>
</dbReference>
<evidence type="ECO:0008006" key="9">
    <source>
        <dbReference type="Google" id="ProtNLM"/>
    </source>
</evidence>
<reference evidence="8" key="1">
    <citation type="journal article" date="2014" name="Genome Biol. Evol.">
        <title>Pangenome evidence for extensive interdomain horizontal transfer affecting lineage core and shell genes in uncultured planktonic thaumarchaeota and euryarchaeota.</title>
        <authorList>
            <person name="Deschamps P."/>
            <person name="Zivanovic Y."/>
            <person name="Moreira D."/>
            <person name="Rodriguez-Valera F."/>
            <person name="Lopez-Garcia P."/>
        </authorList>
    </citation>
    <scope>NUCLEOTIDE SEQUENCE</scope>
</reference>
<evidence type="ECO:0000256" key="2">
    <source>
        <dbReference type="ARBA" id="ARBA00022670"/>
    </source>
</evidence>
<proteinExistence type="inferred from homology"/>
<dbReference type="GO" id="GO:0016829">
    <property type="term" value="F:lyase activity"/>
    <property type="evidence" value="ECO:0007669"/>
    <property type="project" value="UniProtKB-KW"/>
</dbReference>
<dbReference type="GO" id="GO:0008233">
    <property type="term" value="F:peptidase activity"/>
    <property type="evidence" value="ECO:0007669"/>
    <property type="project" value="UniProtKB-KW"/>
</dbReference>
<evidence type="ECO:0000256" key="4">
    <source>
        <dbReference type="ARBA" id="ARBA00022801"/>
    </source>
</evidence>
<keyword evidence="4" id="KW-0378">Hydrolase</keyword>
<evidence type="ECO:0000313" key="8">
    <source>
        <dbReference type="EMBL" id="AIF10207.1"/>
    </source>
</evidence>
<evidence type="ECO:0000256" key="6">
    <source>
        <dbReference type="ARBA" id="ARBA00023125"/>
    </source>
</evidence>
<evidence type="ECO:0000256" key="3">
    <source>
        <dbReference type="ARBA" id="ARBA00022763"/>
    </source>
</evidence>
<dbReference type="PANTHER" id="PTHR13604:SF0">
    <property type="entry name" value="ABASIC SITE PROCESSING PROTEIN HMCES"/>
    <property type="match status" value="1"/>
</dbReference>
<keyword evidence="7" id="KW-0456">Lyase</keyword>
<evidence type="ECO:0000256" key="7">
    <source>
        <dbReference type="ARBA" id="ARBA00023239"/>
    </source>
</evidence>
<keyword evidence="5" id="KW-0190">Covalent protein-DNA linkage</keyword>
<comment type="similarity">
    <text evidence="1">Belongs to the SOS response-associated peptidase family.</text>
</comment>
<keyword evidence="2" id="KW-0645">Protease</keyword>
<dbReference type="AlphaFoldDB" id="A0A075H6Y4"/>
<evidence type="ECO:0000256" key="1">
    <source>
        <dbReference type="ARBA" id="ARBA00008136"/>
    </source>
</evidence>
<dbReference type="InterPro" id="IPR036590">
    <property type="entry name" value="SRAP-like"/>
</dbReference>
<dbReference type="Gene3D" id="3.90.1680.10">
    <property type="entry name" value="SOS response associated peptidase-like"/>
    <property type="match status" value="1"/>
</dbReference>